<evidence type="ECO:0000313" key="2">
    <source>
        <dbReference type="EMBL" id="KMS64761.1"/>
    </source>
</evidence>
<name>A0A0J7YMC0_BETVV</name>
<feature type="region of interest" description="Disordered" evidence="1">
    <location>
        <begin position="23"/>
        <end position="42"/>
    </location>
</feature>
<accession>A0A0J7YMC0</accession>
<evidence type="ECO:0000313" key="3">
    <source>
        <dbReference type="Proteomes" id="UP000035740"/>
    </source>
</evidence>
<proteinExistence type="predicted"/>
<dbReference type="AlphaFoldDB" id="A0A0J7YMC0"/>
<dbReference type="Proteomes" id="UP000035740">
    <property type="component" value="Unassembled WGS sequence"/>
</dbReference>
<gene>
    <name evidence="2" type="ORF">BVRB_042930</name>
</gene>
<sequence>MDLVKVAHPVTIESTGQVRSTCHRGALSHAAPPSPSTNGGQLRISSLLKRLSI</sequence>
<reference evidence="2 3" key="1">
    <citation type="journal article" date="2014" name="Nature">
        <title>The genome of the recently domesticated crop plant sugar beet (Beta vulgaris).</title>
        <authorList>
            <person name="Dohm J.C."/>
            <person name="Minoche A.E."/>
            <person name="Holtgrawe D."/>
            <person name="Capella-Gutierrez S."/>
            <person name="Zakrzewski F."/>
            <person name="Tafer H."/>
            <person name="Rupp O."/>
            <person name="Sorensen T.R."/>
            <person name="Stracke R."/>
            <person name="Reinhardt R."/>
            <person name="Goesmann A."/>
            <person name="Kraft T."/>
            <person name="Schulz B."/>
            <person name="Stadler P.F."/>
            <person name="Schmidt T."/>
            <person name="Gabaldon T."/>
            <person name="Lehrach H."/>
            <person name="Weisshaar B."/>
            <person name="Himmelbauer H."/>
        </authorList>
    </citation>
    <scope>NUCLEOTIDE SEQUENCE [LARGE SCALE GENOMIC DNA]</scope>
    <source>
        <tissue evidence="2">Taproot</tissue>
    </source>
</reference>
<organism evidence="2 3">
    <name type="scientific">Beta vulgaris subsp. vulgaris</name>
    <name type="common">Beet</name>
    <dbReference type="NCBI Taxonomy" id="3555"/>
    <lineage>
        <taxon>Eukaryota</taxon>
        <taxon>Viridiplantae</taxon>
        <taxon>Streptophyta</taxon>
        <taxon>Embryophyta</taxon>
        <taxon>Tracheophyta</taxon>
        <taxon>Spermatophyta</taxon>
        <taxon>Magnoliopsida</taxon>
        <taxon>eudicotyledons</taxon>
        <taxon>Gunneridae</taxon>
        <taxon>Pentapetalae</taxon>
        <taxon>Caryophyllales</taxon>
        <taxon>Chenopodiaceae</taxon>
        <taxon>Betoideae</taxon>
        <taxon>Beta</taxon>
    </lineage>
</organism>
<dbReference type="Gramene" id="KMS64761">
    <property type="protein sequence ID" value="KMS64761"/>
    <property type="gene ID" value="BVRB_042930"/>
</dbReference>
<protein>
    <submittedName>
        <fullName evidence="2">Uncharacterized protein</fullName>
    </submittedName>
</protein>
<keyword evidence="3" id="KW-1185">Reference proteome</keyword>
<evidence type="ECO:0000256" key="1">
    <source>
        <dbReference type="SAM" id="MobiDB-lite"/>
    </source>
</evidence>
<dbReference type="EMBL" id="KQ123433">
    <property type="protein sequence ID" value="KMS64761.1"/>
    <property type="molecule type" value="Genomic_DNA"/>
</dbReference>